<evidence type="ECO:0000313" key="2">
    <source>
        <dbReference type="EMBL" id="CAB4623271.1"/>
    </source>
</evidence>
<dbReference type="SUPFAM" id="SSF53448">
    <property type="entry name" value="Nucleotide-diphospho-sugar transferases"/>
    <property type="match status" value="1"/>
</dbReference>
<accession>A0A6J6I9Q7</accession>
<dbReference type="EMBL" id="CAEZVF010000100">
    <property type="protein sequence ID" value="CAB4623271.1"/>
    <property type="molecule type" value="Genomic_DNA"/>
</dbReference>
<dbReference type="AlphaFoldDB" id="A0A6J6I9Q7"/>
<organism evidence="2">
    <name type="scientific">freshwater metagenome</name>
    <dbReference type="NCBI Taxonomy" id="449393"/>
    <lineage>
        <taxon>unclassified sequences</taxon>
        <taxon>metagenomes</taxon>
        <taxon>ecological metagenomes</taxon>
    </lineage>
</organism>
<dbReference type="InterPro" id="IPR001173">
    <property type="entry name" value="Glyco_trans_2-like"/>
</dbReference>
<gene>
    <name evidence="2" type="ORF">UFOPK1939_00733</name>
</gene>
<dbReference type="Gene3D" id="3.90.550.10">
    <property type="entry name" value="Spore Coat Polysaccharide Biosynthesis Protein SpsA, Chain A"/>
    <property type="match status" value="1"/>
</dbReference>
<dbReference type="CDD" id="cd06433">
    <property type="entry name" value="GT_2_WfgS_like"/>
    <property type="match status" value="1"/>
</dbReference>
<dbReference type="PANTHER" id="PTHR22916:SF67">
    <property type="entry name" value="COLANIC ACID BIOSYNTHESIS GLYCOSYL TRANSFERASE WCAE-RELATED"/>
    <property type="match status" value="1"/>
</dbReference>
<feature type="domain" description="Glycosyltransferase 2-like" evidence="1">
    <location>
        <begin position="12"/>
        <end position="107"/>
    </location>
</feature>
<protein>
    <submittedName>
        <fullName evidence="2">Unannotated protein</fullName>
    </submittedName>
</protein>
<proteinExistence type="predicted"/>
<sequence>MTSAQPDAPRFSIITIGRNDLAGLKVAAQSIASQTCQDLEWIVSDGASTDGSVEWLESANLAYLDFISEPDNGIQDAYNKGIARATGEILVFINSGDMFATNETLALVDQDQKMRGWSWAYGAMNVVDSERNVIDVNNWRNFSKWQLRMGLHSIGHQSAFFTRDLVAKVGLYRSEVGVQSDQDFMLRAADLAEPAYIDAVLALLETGGVSSGLEPDAFVRKAQMIRQMDDRLLWGSALADSLLTSVLAATKRVRHRIWLMRGGGTS</sequence>
<dbReference type="InterPro" id="IPR029044">
    <property type="entry name" value="Nucleotide-diphossugar_trans"/>
</dbReference>
<evidence type="ECO:0000259" key="1">
    <source>
        <dbReference type="Pfam" id="PF00535"/>
    </source>
</evidence>
<dbReference type="Pfam" id="PF00535">
    <property type="entry name" value="Glycos_transf_2"/>
    <property type="match status" value="1"/>
</dbReference>
<dbReference type="PANTHER" id="PTHR22916">
    <property type="entry name" value="GLYCOSYLTRANSFERASE"/>
    <property type="match status" value="1"/>
</dbReference>
<reference evidence="2" key="1">
    <citation type="submission" date="2020-05" db="EMBL/GenBank/DDBJ databases">
        <authorList>
            <person name="Chiriac C."/>
            <person name="Salcher M."/>
            <person name="Ghai R."/>
            <person name="Kavagutti S V."/>
        </authorList>
    </citation>
    <scope>NUCLEOTIDE SEQUENCE</scope>
</reference>
<name>A0A6J6I9Q7_9ZZZZ</name>